<sequence length="126" mass="13723">MSTPRLVSDGALTIQGNMTATVTNTHSNASAIAIITAVAYTHVLFNQRLLQAAARCRDLFTVAVNKPSIDLALHCIDLNPEGAGSTNWLPVIFRRFSFVQHGSTNFQSSHTVTLYKFAQLSNLTKC</sequence>
<reference evidence="1" key="1">
    <citation type="journal article" date="2023" name="G3 (Bethesda)">
        <title>A reference genome for the long-term kleptoplast-retaining sea slug Elysia crispata morphotype clarki.</title>
        <authorList>
            <person name="Eastman K.E."/>
            <person name="Pendleton A.L."/>
            <person name="Shaikh M.A."/>
            <person name="Suttiyut T."/>
            <person name="Ogas R."/>
            <person name="Tomko P."/>
            <person name="Gavelis G."/>
            <person name="Widhalm J.R."/>
            <person name="Wisecaver J.H."/>
        </authorList>
    </citation>
    <scope>NUCLEOTIDE SEQUENCE</scope>
    <source>
        <strain evidence="1">ECLA1</strain>
    </source>
</reference>
<dbReference type="EMBL" id="JAWDGP010006253">
    <property type="protein sequence ID" value="KAK3744621.1"/>
    <property type="molecule type" value="Genomic_DNA"/>
</dbReference>
<gene>
    <name evidence="1" type="ORF">RRG08_062271</name>
</gene>
<name>A0AAE1CY20_9GAST</name>
<dbReference type="Proteomes" id="UP001283361">
    <property type="component" value="Unassembled WGS sequence"/>
</dbReference>
<proteinExistence type="predicted"/>
<evidence type="ECO:0000313" key="2">
    <source>
        <dbReference type="Proteomes" id="UP001283361"/>
    </source>
</evidence>
<keyword evidence="2" id="KW-1185">Reference proteome</keyword>
<evidence type="ECO:0000313" key="1">
    <source>
        <dbReference type="EMBL" id="KAK3744621.1"/>
    </source>
</evidence>
<protein>
    <submittedName>
        <fullName evidence="1">Uncharacterized protein</fullName>
    </submittedName>
</protein>
<dbReference type="AlphaFoldDB" id="A0AAE1CY20"/>
<organism evidence="1 2">
    <name type="scientific">Elysia crispata</name>
    <name type="common">lettuce slug</name>
    <dbReference type="NCBI Taxonomy" id="231223"/>
    <lineage>
        <taxon>Eukaryota</taxon>
        <taxon>Metazoa</taxon>
        <taxon>Spiralia</taxon>
        <taxon>Lophotrochozoa</taxon>
        <taxon>Mollusca</taxon>
        <taxon>Gastropoda</taxon>
        <taxon>Heterobranchia</taxon>
        <taxon>Euthyneura</taxon>
        <taxon>Panpulmonata</taxon>
        <taxon>Sacoglossa</taxon>
        <taxon>Placobranchoidea</taxon>
        <taxon>Plakobranchidae</taxon>
        <taxon>Elysia</taxon>
    </lineage>
</organism>
<comment type="caution">
    <text evidence="1">The sequence shown here is derived from an EMBL/GenBank/DDBJ whole genome shotgun (WGS) entry which is preliminary data.</text>
</comment>
<accession>A0AAE1CY20</accession>